<evidence type="ECO:0000313" key="4">
    <source>
        <dbReference type="EMBL" id="GAA4671120.1"/>
    </source>
</evidence>
<dbReference type="PANTHER" id="PTHR40082:SF1">
    <property type="entry name" value="BLR5956 PROTEIN"/>
    <property type="match status" value="1"/>
</dbReference>
<protein>
    <submittedName>
        <fullName evidence="4">Uroporphyrinogen-III synthase</fullName>
    </submittedName>
</protein>
<accession>A0ABP8VTJ8</accession>
<dbReference type="EMBL" id="BAABIM010000001">
    <property type="protein sequence ID" value="GAA4671120.1"/>
    <property type="molecule type" value="Genomic_DNA"/>
</dbReference>
<keyword evidence="5" id="KW-1185">Reference proteome</keyword>
<dbReference type="SUPFAM" id="SSF46894">
    <property type="entry name" value="C-terminal effector domain of the bipartite response regulators"/>
    <property type="match status" value="1"/>
</dbReference>
<name>A0ABP8VTJ8_9ACTN</name>
<evidence type="ECO:0000256" key="1">
    <source>
        <dbReference type="ARBA" id="ARBA00023125"/>
    </source>
</evidence>
<dbReference type="InterPro" id="IPR036388">
    <property type="entry name" value="WH-like_DNA-bd_sf"/>
</dbReference>
<dbReference type="InterPro" id="IPR039793">
    <property type="entry name" value="UROS/Hem4"/>
</dbReference>
<dbReference type="PANTHER" id="PTHR40082">
    <property type="entry name" value="BLR5956 PROTEIN"/>
    <property type="match status" value="1"/>
</dbReference>
<dbReference type="NCBIfam" id="NF005568">
    <property type="entry name" value="PRK07239.1"/>
    <property type="match status" value="1"/>
</dbReference>
<dbReference type="SMART" id="SM00862">
    <property type="entry name" value="Trans_reg_C"/>
    <property type="match status" value="1"/>
</dbReference>
<dbReference type="Gene3D" id="3.40.50.10090">
    <property type="match status" value="2"/>
</dbReference>
<dbReference type="Pfam" id="PF02602">
    <property type="entry name" value="HEM4"/>
    <property type="match status" value="1"/>
</dbReference>
<dbReference type="RefSeq" id="WP_345262436.1">
    <property type="nucleotide sequence ID" value="NZ_BAABIM010000001.1"/>
</dbReference>
<dbReference type="CDD" id="cd06578">
    <property type="entry name" value="HemD"/>
    <property type="match status" value="1"/>
</dbReference>
<evidence type="ECO:0000256" key="2">
    <source>
        <dbReference type="PROSITE-ProRule" id="PRU01091"/>
    </source>
</evidence>
<feature type="domain" description="OmpR/PhoB-type" evidence="3">
    <location>
        <begin position="283"/>
        <end position="379"/>
    </location>
</feature>
<keyword evidence="1 2" id="KW-0238">DNA-binding</keyword>
<evidence type="ECO:0000259" key="3">
    <source>
        <dbReference type="PROSITE" id="PS51755"/>
    </source>
</evidence>
<reference evidence="5" key="1">
    <citation type="journal article" date="2019" name="Int. J. Syst. Evol. Microbiol.">
        <title>The Global Catalogue of Microorganisms (GCM) 10K type strain sequencing project: providing services to taxonomists for standard genome sequencing and annotation.</title>
        <authorList>
            <consortium name="The Broad Institute Genomics Platform"/>
            <consortium name="The Broad Institute Genome Sequencing Center for Infectious Disease"/>
            <person name="Wu L."/>
            <person name="Ma J."/>
        </authorList>
    </citation>
    <scope>NUCLEOTIDE SEQUENCE [LARGE SCALE GENOMIC DNA]</scope>
    <source>
        <strain evidence="5">JCM 18127</strain>
    </source>
</reference>
<dbReference type="Gene3D" id="1.10.10.10">
    <property type="entry name" value="Winged helix-like DNA-binding domain superfamily/Winged helix DNA-binding domain"/>
    <property type="match status" value="1"/>
</dbReference>
<evidence type="ECO:0000313" key="5">
    <source>
        <dbReference type="Proteomes" id="UP001500621"/>
    </source>
</evidence>
<dbReference type="Pfam" id="PF00486">
    <property type="entry name" value="Trans_reg_C"/>
    <property type="match status" value="1"/>
</dbReference>
<feature type="DNA-binding region" description="OmpR/PhoB-type" evidence="2">
    <location>
        <begin position="283"/>
        <end position="379"/>
    </location>
</feature>
<proteinExistence type="predicted"/>
<sequence length="380" mass="40416">MSPPAVVEPGAPLAGFTIGVTAARKVTEQVALLERRGARVVWAPALSLHPNTVDDASLRAATEEVLARQVDLFLATTGVGMRTWFEAAEQWGLLEDLLTTLRGSEILARGPKSVGALRRRGLQELWSPESEAFEDVLRHLRGRDLTGCRIVVQEHGQSLSMAAHALRRLGAEVTTVTVYRVAGAEDPEPMFRMVEQVADRALDAVTFTSAPAVAAFMEAAGSTGRRDDLVGAFQADVLAACVGPVTAAAFEMWGVPSIYPDRSRLAAMVKQLESELPSRSSGLSFTVAGGTVLIVPVDSQGTVVVDGVEARLSPAPFAVLQTLMVNPGHVVSRRQLLAALPSGTAVSEHAVEMAVARLRSALGTRVVQTVVKRGYRLAVC</sequence>
<organism evidence="4 5">
    <name type="scientific">Nocardioides nanhaiensis</name>
    <dbReference type="NCBI Taxonomy" id="1476871"/>
    <lineage>
        <taxon>Bacteria</taxon>
        <taxon>Bacillati</taxon>
        <taxon>Actinomycetota</taxon>
        <taxon>Actinomycetes</taxon>
        <taxon>Propionibacteriales</taxon>
        <taxon>Nocardioidaceae</taxon>
        <taxon>Nocardioides</taxon>
    </lineage>
</organism>
<dbReference type="InterPro" id="IPR001867">
    <property type="entry name" value="OmpR/PhoB-type_DNA-bd"/>
</dbReference>
<dbReference type="CDD" id="cd00383">
    <property type="entry name" value="trans_reg_C"/>
    <property type="match status" value="1"/>
</dbReference>
<gene>
    <name evidence="4" type="ORF">GCM10023226_04660</name>
</gene>
<comment type="caution">
    <text evidence="4">The sequence shown here is derived from an EMBL/GenBank/DDBJ whole genome shotgun (WGS) entry which is preliminary data.</text>
</comment>
<dbReference type="PROSITE" id="PS51755">
    <property type="entry name" value="OMPR_PHOB"/>
    <property type="match status" value="1"/>
</dbReference>
<dbReference type="SUPFAM" id="SSF69618">
    <property type="entry name" value="HemD-like"/>
    <property type="match status" value="1"/>
</dbReference>
<dbReference type="Proteomes" id="UP001500621">
    <property type="component" value="Unassembled WGS sequence"/>
</dbReference>
<dbReference type="InterPro" id="IPR003754">
    <property type="entry name" value="4pyrrol_synth_uPrphyn_synth"/>
</dbReference>
<dbReference type="InterPro" id="IPR016032">
    <property type="entry name" value="Sig_transdc_resp-reg_C-effctor"/>
</dbReference>
<dbReference type="InterPro" id="IPR036108">
    <property type="entry name" value="4pyrrol_syn_uPrphyn_synt_sf"/>
</dbReference>